<name>A0A0C2G760_9BILA</name>
<keyword evidence="3" id="KW-0804">Transcription</keyword>
<dbReference type="OrthoDB" id="5832686at2759"/>
<sequence>MIAQLADTQPAGEVEKLKCENKELQRRMEELESSSAKESSRLEADLQKARNENEVAKHQSEREKRKMQTEIEETKKELHMKAAALQSLMLATQVRSLWSTVGESILRTWQLKITILFKDANKAERLKEENEEMAKLLEETEAALAASKRELEAKNEEIVQLRKSSEESSASSKQLEDFERKLREAEKVLETEVASKESLMKSCEELIADGKKAEEKINEWETKYSEAQKTIDSLKEDIVRLEKEASEEAAQNRRWEFERDEEVKTLTERLLVLETTLKEKDSKIDGIRVQLLAAESKAEQAEADMKAKEQLVINAERRAQQLQAQLDAKGSVELLRDELKKAEERHDTVVARLQKSEAAALEASQGQKQVVEQLKKKLEEASESETETETKMAKLQEELQSSKKELDATKETVKKFEAELAELQTEKKKLESKASVADELTTLMASLSAVRAENGQFQEEIRLLHNQLEEVKDELERSLEESDEWKSRAETAEKEKEMLEAQMSKEHERVVALTSSEASHLAHEAELSSSTSKLQSENTKLQEETKDLRAELERVQTEQKAAEEESMRKLRELTEKCEAIQKEADTSRSRVGALEAHLSLAEEQNRFRDAADQEKKRLLEAAEKQREKVEELQGEVIELRKKLKQSEEVTAAEVERYNTACTRLADVEREYEEMKLTLQNTQGLSKQSSEKLQESESFAVRIKQQLEELEREKAIKLKEMAAEHKAHQDRYDSKEMDK</sequence>
<dbReference type="Gene3D" id="1.10.287.1490">
    <property type="match status" value="1"/>
</dbReference>
<reference evidence="3 4" key="1">
    <citation type="submission" date="2013-12" db="EMBL/GenBank/DDBJ databases">
        <title>Draft genome of the parsitic nematode Ancylostoma duodenale.</title>
        <authorList>
            <person name="Mitreva M."/>
        </authorList>
    </citation>
    <scope>NUCLEOTIDE SEQUENCE [LARGE SCALE GENOMIC DNA]</scope>
    <source>
        <strain evidence="3 4">Zhejiang</strain>
    </source>
</reference>
<feature type="coiled-coil region" evidence="1">
    <location>
        <begin position="119"/>
        <end position="258"/>
    </location>
</feature>
<dbReference type="AlphaFoldDB" id="A0A0C2G760"/>
<dbReference type="EMBL" id="KN735236">
    <property type="protein sequence ID" value="KIH56810.1"/>
    <property type="molecule type" value="Genomic_DNA"/>
</dbReference>
<feature type="region of interest" description="Disordered" evidence="2">
    <location>
        <begin position="475"/>
        <end position="568"/>
    </location>
</feature>
<evidence type="ECO:0000313" key="4">
    <source>
        <dbReference type="Proteomes" id="UP000054047"/>
    </source>
</evidence>
<proteinExistence type="predicted"/>
<feature type="compositionally biased region" description="Basic and acidic residues" evidence="2">
    <location>
        <begin position="38"/>
        <end position="65"/>
    </location>
</feature>
<feature type="region of interest" description="Disordered" evidence="2">
    <location>
        <begin position="25"/>
        <end position="65"/>
    </location>
</feature>
<feature type="compositionally biased region" description="Basic and acidic residues" evidence="2">
    <location>
        <begin position="540"/>
        <end position="568"/>
    </location>
</feature>
<keyword evidence="4" id="KW-1185">Reference proteome</keyword>
<gene>
    <name evidence="3" type="ORF">ANCDUO_13005</name>
</gene>
<feature type="compositionally biased region" description="Basic and acidic residues" evidence="2">
    <location>
        <begin position="475"/>
        <end position="510"/>
    </location>
</feature>
<evidence type="ECO:0000313" key="3">
    <source>
        <dbReference type="EMBL" id="KIH56810.1"/>
    </source>
</evidence>
<keyword evidence="3" id="KW-0240">DNA-directed RNA polymerase</keyword>
<feature type="region of interest" description="Disordered" evidence="2">
    <location>
        <begin position="1"/>
        <end position="20"/>
    </location>
</feature>
<organism evidence="3 4">
    <name type="scientific">Ancylostoma duodenale</name>
    <dbReference type="NCBI Taxonomy" id="51022"/>
    <lineage>
        <taxon>Eukaryota</taxon>
        <taxon>Metazoa</taxon>
        <taxon>Ecdysozoa</taxon>
        <taxon>Nematoda</taxon>
        <taxon>Chromadorea</taxon>
        <taxon>Rhabditida</taxon>
        <taxon>Rhabditina</taxon>
        <taxon>Rhabditomorpha</taxon>
        <taxon>Strongyloidea</taxon>
        <taxon>Ancylostomatidae</taxon>
        <taxon>Ancylostomatinae</taxon>
        <taxon>Ancylostoma</taxon>
    </lineage>
</organism>
<protein>
    <submittedName>
        <fullName evidence="3">Putative DNA-directed RNA polymerase, omega subunit</fullName>
    </submittedName>
</protein>
<dbReference type="Proteomes" id="UP000054047">
    <property type="component" value="Unassembled WGS sequence"/>
</dbReference>
<accession>A0A0C2G760</accession>
<evidence type="ECO:0000256" key="2">
    <source>
        <dbReference type="SAM" id="MobiDB-lite"/>
    </source>
</evidence>
<keyword evidence="1" id="KW-0175">Coiled coil</keyword>
<evidence type="ECO:0000256" key="1">
    <source>
        <dbReference type="SAM" id="Coils"/>
    </source>
</evidence>
<dbReference type="GO" id="GO:0000428">
    <property type="term" value="C:DNA-directed RNA polymerase complex"/>
    <property type="evidence" value="ECO:0007669"/>
    <property type="project" value="UniProtKB-KW"/>
</dbReference>
<feature type="compositionally biased region" description="Polar residues" evidence="2">
    <location>
        <begin position="527"/>
        <end position="539"/>
    </location>
</feature>
<dbReference type="SUPFAM" id="SSF57997">
    <property type="entry name" value="Tropomyosin"/>
    <property type="match status" value="1"/>
</dbReference>